<evidence type="ECO:0000256" key="2">
    <source>
        <dbReference type="ARBA" id="ARBA00023015"/>
    </source>
</evidence>
<dbReference type="PANTHER" id="PTHR43133">
    <property type="entry name" value="RNA POLYMERASE ECF-TYPE SIGMA FACTO"/>
    <property type="match status" value="1"/>
</dbReference>
<dbReference type="InterPro" id="IPR007627">
    <property type="entry name" value="RNA_pol_sigma70_r2"/>
</dbReference>
<dbReference type="RefSeq" id="WP_308865376.1">
    <property type="nucleotide sequence ID" value="NZ_JAVHUL010000041.1"/>
</dbReference>
<dbReference type="Pfam" id="PF08281">
    <property type="entry name" value="Sigma70_r4_2"/>
    <property type="match status" value="1"/>
</dbReference>
<dbReference type="InterPro" id="IPR013325">
    <property type="entry name" value="RNA_pol_sigma_r2"/>
</dbReference>
<dbReference type="PANTHER" id="PTHR43133:SF45">
    <property type="entry name" value="RNA POLYMERASE ECF-TYPE SIGMA FACTOR"/>
    <property type="match status" value="1"/>
</dbReference>
<reference evidence="7 8" key="1">
    <citation type="submission" date="2023-08" db="EMBL/GenBank/DDBJ databases">
        <title>Mesonia sp. MT50, isolated from deep-sea sediment of the Mariana Trench.</title>
        <authorList>
            <person name="Fu H."/>
        </authorList>
    </citation>
    <scope>NUCLEOTIDE SEQUENCE [LARGE SCALE GENOMIC DNA]</scope>
    <source>
        <strain evidence="7 8">MT50</strain>
    </source>
</reference>
<comment type="similarity">
    <text evidence="1">Belongs to the sigma-70 factor family. ECF subfamily.</text>
</comment>
<evidence type="ECO:0000256" key="4">
    <source>
        <dbReference type="ARBA" id="ARBA00023163"/>
    </source>
</evidence>
<dbReference type="Pfam" id="PF04542">
    <property type="entry name" value="Sigma70_r2"/>
    <property type="match status" value="1"/>
</dbReference>
<protein>
    <submittedName>
        <fullName evidence="7">Sigma-70 family RNA polymerase sigma factor</fullName>
    </submittedName>
</protein>
<feature type="domain" description="RNA polymerase sigma factor 70 region 4 type 2" evidence="6">
    <location>
        <begin position="108"/>
        <end position="159"/>
    </location>
</feature>
<dbReference type="NCBIfam" id="TIGR02937">
    <property type="entry name" value="sigma70-ECF"/>
    <property type="match status" value="1"/>
</dbReference>
<dbReference type="Gene3D" id="1.10.10.10">
    <property type="entry name" value="Winged helix-like DNA-binding domain superfamily/Winged helix DNA-binding domain"/>
    <property type="match status" value="1"/>
</dbReference>
<sequence length="165" mass="19192">MNNKEHYFTQVYEQNKDKIYRLCLGFTGNACDANDLRQEILIKIWNNLNSFKGESQISTWIYRIATNTAILYSKRKGKFDTKFPRLKPNIEGVATQEEDLSSREKEINQLYTTIASLKEMDRILMGLLLEENSYKEISDITGLSMSNVGVRINRIKKKLNKKLNS</sequence>
<proteinExistence type="inferred from homology"/>
<dbReference type="InterPro" id="IPR013249">
    <property type="entry name" value="RNA_pol_sigma70_r4_t2"/>
</dbReference>
<dbReference type="InterPro" id="IPR039425">
    <property type="entry name" value="RNA_pol_sigma-70-like"/>
</dbReference>
<accession>A0ABU1A4Z9</accession>
<dbReference type="InterPro" id="IPR014284">
    <property type="entry name" value="RNA_pol_sigma-70_dom"/>
</dbReference>
<dbReference type="InterPro" id="IPR036388">
    <property type="entry name" value="WH-like_DNA-bd_sf"/>
</dbReference>
<gene>
    <name evidence="7" type="ORF">RBU60_12425</name>
</gene>
<evidence type="ECO:0000259" key="6">
    <source>
        <dbReference type="Pfam" id="PF08281"/>
    </source>
</evidence>
<dbReference type="Gene3D" id="1.10.1740.10">
    <property type="match status" value="1"/>
</dbReference>
<dbReference type="SUPFAM" id="SSF88659">
    <property type="entry name" value="Sigma3 and sigma4 domains of RNA polymerase sigma factors"/>
    <property type="match status" value="1"/>
</dbReference>
<dbReference type="EMBL" id="JAVHUL010000041">
    <property type="protein sequence ID" value="MDQ7918381.1"/>
    <property type="molecule type" value="Genomic_DNA"/>
</dbReference>
<keyword evidence="2" id="KW-0805">Transcription regulation</keyword>
<keyword evidence="4" id="KW-0804">Transcription</keyword>
<dbReference type="InterPro" id="IPR013324">
    <property type="entry name" value="RNA_pol_sigma_r3/r4-like"/>
</dbReference>
<keyword evidence="8" id="KW-1185">Reference proteome</keyword>
<comment type="caution">
    <text evidence="7">The sequence shown here is derived from an EMBL/GenBank/DDBJ whole genome shotgun (WGS) entry which is preliminary data.</text>
</comment>
<evidence type="ECO:0000313" key="8">
    <source>
        <dbReference type="Proteomes" id="UP001230915"/>
    </source>
</evidence>
<evidence type="ECO:0000256" key="1">
    <source>
        <dbReference type="ARBA" id="ARBA00010641"/>
    </source>
</evidence>
<feature type="domain" description="RNA polymerase sigma-70 region 2" evidence="5">
    <location>
        <begin position="12"/>
        <end position="77"/>
    </location>
</feature>
<dbReference type="Proteomes" id="UP001230915">
    <property type="component" value="Unassembled WGS sequence"/>
</dbReference>
<evidence type="ECO:0000256" key="3">
    <source>
        <dbReference type="ARBA" id="ARBA00023082"/>
    </source>
</evidence>
<keyword evidence="3" id="KW-0731">Sigma factor</keyword>
<evidence type="ECO:0000259" key="5">
    <source>
        <dbReference type="Pfam" id="PF04542"/>
    </source>
</evidence>
<evidence type="ECO:0000313" key="7">
    <source>
        <dbReference type="EMBL" id="MDQ7918381.1"/>
    </source>
</evidence>
<dbReference type="SUPFAM" id="SSF88946">
    <property type="entry name" value="Sigma2 domain of RNA polymerase sigma factors"/>
    <property type="match status" value="1"/>
</dbReference>
<organism evidence="7 8">
    <name type="scientific">Mesonia profundi</name>
    <dbReference type="NCBI Taxonomy" id="3070998"/>
    <lineage>
        <taxon>Bacteria</taxon>
        <taxon>Pseudomonadati</taxon>
        <taxon>Bacteroidota</taxon>
        <taxon>Flavobacteriia</taxon>
        <taxon>Flavobacteriales</taxon>
        <taxon>Flavobacteriaceae</taxon>
        <taxon>Mesonia</taxon>
    </lineage>
</organism>
<name>A0ABU1A4Z9_9FLAO</name>